<comment type="similarity">
    <text evidence="5">Belongs to the SAT4 family.</text>
</comment>
<dbReference type="Proteomes" id="UP000253729">
    <property type="component" value="Unassembled WGS sequence"/>
</dbReference>
<feature type="transmembrane region" description="Helical" evidence="6">
    <location>
        <begin position="92"/>
        <end position="110"/>
    </location>
</feature>
<dbReference type="STRING" id="1341132.A0A3F3QHV0"/>
<evidence type="ECO:0000259" key="7">
    <source>
        <dbReference type="Pfam" id="PF20684"/>
    </source>
</evidence>
<evidence type="ECO:0000256" key="4">
    <source>
        <dbReference type="ARBA" id="ARBA00023136"/>
    </source>
</evidence>
<evidence type="ECO:0000256" key="1">
    <source>
        <dbReference type="ARBA" id="ARBA00004141"/>
    </source>
</evidence>
<feature type="transmembrane region" description="Helical" evidence="6">
    <location>
        <begin position="122"/>
        <end position="145"/>
    </location>
</feature>
<dbReference type="PANTHER" id="PTHR33048">
    <property type="entry name" value="PTH11-LIKE INTEGRAL MEMBRANE PROTEIN (AFU_ORTHOLOGUE AFUA_5G11245)"/>
    <property type="match status" value="1"/>
</dbReference>
<evidence type="ECO:0000256" key="5">
    <source>
        <dbReference type="ARBA" id="ARBA00038359"/>
    </source>
</evidence>
<keyword evidence="2 6" id="KW-0812">Transmembrane</keyword>
<dbReference type="InterPro" id="IPR052337">
    <property type="entry name" value="SAT4-like"/>
</dbReference>
<keyword evidence="9" id="KW-1185">Reference proteome</keyword>
<dbReference type="RefSeq" id="XP_026631717.1">
    <property type="nucleotide sequence ID" value="XM_026770404.1"/>
</dbReference>
<dbReference type="AlphaFoldDB" id="A0A3F3QHV0"/>
<organism evidence="8 9">
    <name type="scientific">Aspergillus welwitschiae</name>
    <dbReference type="NCBI Taxonomy" id="1341132"/>
    <lineage>
        <taxon>Eukaryota</taxon>
        <taxon>Fungi</taxon>
        <taxon>Dikarya</taxon>
        <taxon>Ascomycota</taxon>
        <taxon>Pezizomycotina</taxon>
        <taxon>Eurotiomycetes</taxon>
        <taxon>Eurotiomycetidae</taxon>
        <taxon>Eurotiales</taxon>
        <taxon>Aspergillaceae</taxon>
        <taxon>Aspergillus</taxon>
        <taxon>Aspergillus subgen. Circumdati</taxon>
    </lineage>
</organism>
<gene>
    <name evidence="8" type="ORF">BDQ94DRAFT_165801</name>
</gene>
<dbReference type="GeneID" id="38138760"/>
<keyword evidence="3 6" id="KW-1133">Transmembrane helix</keyword>
<evidence type="ECO:0000256" key="6">
    <source>
        <dbReference type="SAM" id="Phobius"/>
    </source>
</evidence>
<evidence type="ECO:0000313" key="9">
    <source>
        <dbReference type="Proteomes" id="UP000253729"/>
    </source>
</evidence>
<dbReference type="EMBL" id="KZ852033">
    <property type="protein sequence ID" value="RDH38695.1"/>
    <property type="molecule type" value="Genomic_DNA"/>
</dbReference>
<protein>
    <recommendedName>
        <fullName evidence="7">Rhodopsin domain-containing protein</fullName>
    </recommendedName>
</protein>
<feature type="transmembrane region" description="Helical" evidence="6">
    <location>
        <begin position="200"/>
        <end position="222"/>
    </location>
</feature>
<dbReference type="GO" id="GO:0016020">
    <property type="term" value="C:membrane"/>
    <property type="evidence" value="ECO:0007669"/>
    <property type="project" value="UniProtKB-SubCell"/>
</dbReference>
<feature type="transmembrane region" description="Helical" evidence="6">
    <location>
        <begin position="165"/>
        <end position="188"/>
    </location>
</feature>
<keyword evidence="4 6" id="KW-0472">Membrane</keyword>
<accession>A0A3F3QHV0</accession>
<comment type="subcellular location">
    <subcellularLocation>
        <location evidence="1">Membrane</location>
        <topology evidence="1">Multi-pass membrane protein</topology>
    </subcellularLocation>
</comment>
<dbReference type="PANTHER" id="PTHR33048:SF151">
    <property type="entry name" value="INTEGRAL MEMBRANE PROTEIN"/>
    <property type="match status" value="1"/>
</dbReference>
<proteinExistence type="inferred from homology"/>
<evidence type="ECO:0000313" key="8">
    <source>
        <dbReference type="EMBL" id="RDH38695.1"/>
    </source>
</evidence>
<feature type="domain" description="Rhodopsin" evidence="7">
    <location>
        <begin position="106"/>
        <end position="290"/>
    </location>
</feature>
<name>A0A3F3QHV0_9EURO</name>
<dbReference type="InterPro" id="IPR049326">
    <property type="entry name" value="Rhodopsin_dom_fungi"/>
</dbReference>
<feature type="transmembrane region" description="Helical" evidence="6">
    <location>
        <begin position="252"/>
        <end position="270"/>
    </location>
</feature>
<evidence type="ECO:0000256" key="2">
    <source>
        <dbReference type="ARBA" id="ARBA00022692"/>
    </source>
</evidence>
<reference evidence="8 9" key="1">
    <citation type="submission" date="2018-07" db="EMBL/GenBank/DDBJ databases">
        <title>The genomes of Aspergillus section Nigri reveals drivers in fungal speciation.</title>
        <authorList>
            <consortium name="DOE Joint Genome Institute"/>
            <person name="Vesth T.C."/>
            <person name="Nybo J."/>
            <person name="Theobald S."/>
            <person name="Brandl J."/>
            <person name="Frisvad J.C."/>
            <person name="Nielsen K.F."/>
            <person name="Lyhne E.K."/>
            <person name="Kogle M.E."/>
            <person name="Kuo A."/>
            <person name="Riley R."/>
            <person name="Clum A."/>
            <person name="Nolan M."/>
            <person name="Lipzen A."/>
            <person name="Salamov A."/>
            <person name="Henrissat B."/>
            <person name="Wiebenga A."/>
            <person name="De vries R.P."/>
            <person name="Grigoriev I.V."/>
            <person name="Mortensen U.H."/>
            <person name="Andersen M.R."/>
            <person name="Baker S.E."/>
        </authorList>
    </citation>
    <scope>NUCLEOTIDE SEQUENCE [LARGE SCALE GENOMIC DNA]</scope>
    <source>
        <strain evidence="8 9">CBS 139.54b</strain>
    </source>
</reference>
<evidence type="ECO:0000256" key="3">
    <source>
        <dbReference type="ARBA" id="ARBA00022989"/>
    </source>
</evidence>
<dbReference type="Pfam" id="PF20684">
    <property type="entry name" value="Fung_rhodopsin"/>
    <property type="match status" value="1"/>
</dbReference>
<sequence length="291" mass="32050">MLLPQTATYFTPNFALHDAEGLAKRYIVNDTLSGRPKVKCFCSGCGCTIFTIPASDGDEEIVVRTALIENGFSHEPPTMANLGSWQHYNRDASISITVLGVFFVGLRFLSRHLGKVPLGLEDGLIVPAVLNLFVIFALDIEMVKYGLGLHQSTISMDSLITINKLLLPAEVFYCTSIILTKTSILAMYHRIFHIHRPTRIAVYILGVITIIRAISLIFASIFQCIPVARAWDKFHYPGRCINLKDTFIANDVVNAITDVVILGLLIGRVWKVQAGWGVRMGAVGMISLGGL</sequence>